<dbReference type="WBParaSite" id="PSU_v2.g7665.t1">
    <property type="protein sequence ID" value="PSU_v2.g7665.t1"/>
    <property type="gene ID" value="PSU_v2.g7665"/>
</dbReference>
<comment type="similarity">
    <text evidence="2">Belongs to the replication factor A protein 2 family.</text>
</comment>
<dbReference type="GO" id="GO:0003697">
    <property type="term" value="F:single-stranded DNA binding"/>
    <property type="evidence" value="ECO:0007669"/>
    <property type="project" value="TreeGrafter"/>
</dbReference>
<evidence type="ECO:0000256" key="3">
    <source>
        <dbReference type="ARBA" id="ARBA00023125"/>
    </source>
</evidence>
<dbReference type="PANTHER" id="PTHR13989">
    <property type="entry name" value="REPLICATION PROTEIN A-RELATED"/>
    <property type="match status" value="1"/>
</dbReference>
<keyword evidence="4" id="KW-0539">Nucleus</keyword>
<accession>A0A914Z6Y2</accession>
<evidence type="ECO:0000313" key="7">
    <source>
        <dbReference type="Proteomes" id="UP000887577"/>
    </source>
</evidence>
<dbReference type="GO" id="GO:0000781">
    <property type="term" value="C:chromosome, telomeric region"/>
    <property type="evidence" value="ECO:0007669"/>
    <property type="project" value="TreeGrafter"/>
</dbReference>
<dbReference type="Gene3D" id="1.10.10.10">
    <property type="entry name" value="Winged helix-like DNA-binding domain superfamily/Winged helix DNA-binding domain"/>
    <property type="match status" value="1"/>
</dbReference>
<dbReference type="GO" id="GO:0005662">
    <property type="term" value="C:DNA replication factor A complex"/>
    <property type="evidence" value="ECO:0007669"/>
    <property type="project" value="TreeGrafter"/>
</dbReference>
<dbReference type="InterPro" id="IPR040260">
    <property type="entry name" value="RFA2-like"/>
</dbReference>
<dbReference type="InterPro" id="IPR014892">
    <property type="entry name" value="RPA_C"/>
</dbReference>
<evidence type="ECO:0000256" key="5">
    <source>
        <dbReference type="SAM" id="MobiDB-lite"/>
    </source>
</evidence>
<evidence type="ECO:0000256" key="2">
    <source>
        <dbReference type="ARBA" id="ARBA00007815"/>
    </source>
</evidence>
<dbReference type="SUPFAM" id="SSF50249">
    <property type="entry name" value="Nucleic acid-binding proteins"/>
    <property type="match status" value="1"/>
</dbReference>
<sequence>MMDQSFDPFGGNAAGLPADNGWGSGGGDASFSATQTVTKANDFDRVTLPVTVATLNNLESTAEKIQFGIYSFSQVRVIGEVVTANITGQQIRYMIRDYGNEAQNPFLIVQYFGVDATNLTPLIEGTTVQVIGKIRTFDDQSAIIAFKVLEVPDINMREVFPKEARVAELYFTKNVPERYVNGEMADFAGTFLSPEAPQSNNRTNLAAAGTPGRTPFAPANTTTPKALNGSAVYNSTQRPGRGNNPQQNRILEYFATHQVSSEEGLSVTTIRNAIHGNANFDADINDLAQNGVIYTTIDDNHYATITE</sequence>
<comment type="subcellular location">
    <subcellularLocation>
        <location evidence="1">Nucleus</location>
    </subcellularLocation>
</comment>
<evidence type="ECO:0000256" key="1">
    <source>
        <dbReference type="ARBA" id="ARBA00004123"/>
    </source>
</evidence>
<proteinExistence type="inferred from homology"/>
<keyword evidence="3" id="KW-0238">DNA-binding</keyword>
<name>A0A914Z6Y2_9BILA</name>
<dbReference type="GO" id="GO:0000724">
    <property type="term" value="P:double-strand break repair via homologous recombination"/>
    <property type="evidence" value="ECO:0007669"/>
    <property type="project" value="TreeGrafter"/>
</dbReference>
<dbReference type="InterPro" id="IPR036388">
    <property type="entry name" value="WH-like_DNA-bd_sf"/>
</dbReference>
<dbReference type="AlphaFoldDB" id="A0A914Z6Y2"/>
<organism evidence="7 8">
    <name type="scientific">Panagrolaimus superbus</name>
    <dbReference type="NCBI Taxonomy" id="310955"/>
    <lineage>
        <taxon>Eukaryota</taxon>
        <taxon>Metazoa</taxon>
        <taxon>Ecdysozoa</taxon>
        <taxon>Nematoda</taxon>
        <taxon>Chromadorea</taxon>
        <taxon>Rhabditida</taxon>
        <taxon>Tylenchina</taxon>
        <taxon>Panagrolaimomorpha</taxon>
        <taxon>Panagrolaimoidea</taxon>
        <taxon>Panagrolaimidae</taxon>
        <taxon>Panagrolaimus</taxon>
    </lineage>
</organism>
<feature type="region of interest" description="Disordered" evidence="5">
    <location>
        <begin position="221"/>
        <end position="246"/>
    </location>
</feature>
<dbReference type="PANTHER" id="PTHR13989:SF16">
    <property type="entry name" value="REPLICATION PROTEIN A2"/>
    <property type="match status" value="1"/>
</dbReference>
<evidence type="ECO:0000259" key="6">
    <source>
        <dbReference type="Pfam" id="PF08784"/>
    </source>
</evidence>
<feature type="domain" description="Replication protein A C-terminal" evidence="6">
    <location>
        <begin position="204"/>
        <end position="300"/>
    </location>
</feature>
<dbReference type="InterPro" id="IPR012340">
    <property type="entry name" value="NA-bd_OB-fold"/>
</dbReference>
<dbReference type="SUPFAM" id="SSF46785">
    <property type="entry name" value="Winged helix' DNA-binding domain"/>
    <property type="match status" value="1"/>
</dbReference>
<reference evidence="8" key="1">
    <citation type="submission" date="2022-11" db="UniProtKB">
        <authorList>
            <consortium name="WormBaseParasite"/>
        </authorList>
    </citation>
    <scope>IDENTIFICATION</scope>
</reference>
<protein>
    <submittedName>
        <fullName evidence="8">Replication protein A C-terminal domain-containing protein</fullName>
    </submittedName>
</protein>
<dbReference type="GO" id="GO:0006289">
    <property type="term" value="P:nucleotide-excision repair"/>
    <property type="evidence" value="ECO:0007669"/>
    <property type="project" value="TreeGrafter"/>
</dbReference>
<dbReference type="Pfam" id="PF08784">
    <property type="entry name" value="RPA_C"/>
    <property type="match status" value="1"/>
</dbReference>
<keyword evidence="7" id="KW-1185">Reference proteome</keyword>
<evidence type="ECO:0000256" key="4">
    <source>
        <dbReference type="ARBA" id="ARBA00023242"/>
    </source>
</evidence>
<evidence type="ECO:0000313" key="8">
    <source>
        <dbReference type="WBParaSite" id="PSU_v2.g7665.t1"/>
    </source>
</evidence>
<dbReference type="GO" id="GO:0006260">
    <property type="term" value="P:DNA replication"/>
    <property type="evidence" value="ECO:0007669"/>
    <property type="project" value="TreeGrafter"/>
</dbReference>
<dbReference type="Gene3D" id="2.40.50.140">
    <property type="entry name" value="Nucleic acid-binding proteins"/>
    <property type="match status" value="1"/>
</dbReference>
<dbReference type="Proteomes" id="UP000887577">
    <property type="component" value="Unplaced"/>
</dbReference>
<dbReference type="InterPro" id="IPR036390">
    <property type="entry name" value="WH_DNA-bd_sf"/>
</dbReference>
<dbReference type="GO" id="GO:0035861">
    <property type="term" value="C:site of double-strand break"/>
    <property type="evidence" value="ECO:0007669"/>
    <property type="project" value="TreeGrafter"/>
</dbReference>